<dbReference type="Proteomes" id="UP000255169">
    <property type="component" value="Unassembled WGS sequence"/>
</dbReference>
<gene>
    <name evidence="1" type="ORF">NCTC10476_02593</name>
</gene>
<proteinExistence type="predicted"/>
<dbReference type="EMBL" id="UHJG01000001">
    <property type="protein sequence ID" value="SUQ01244.1"/>
    <property type="molecule type" value="Genomic_DNA"/>
</dbReference>
<organism evidence="1 2">
    <name type="scientific">Yersinia ruckeri</name>
    <dbReference type="NCBI Taxonomy" id="29486"/>
    <lineage>
        <taxon>Bacteria</taxon>
        <taxon>Pseudomonadati</taxon>
        <taxon>Pseudomonadota</taxon>
        <taxon>Gammaproteobacteria</taxon>
        <taxon>Enterobacterales</taxon>
        <taxon>Yersiniaceae</taxon>
        <taxon>Yersinia</taxon>
    </lineage>
</organism>
<dbReference type="AlphaFoldDB" id="A0A380QT91"/>
<protein>
    <submittedName>
        <fullName evidence="1">Uncharacterized protein</fullName>
    </submittedName>
</protein>
<name>A0A380QT91_YERRU</name>
<dbReference type="RefSeq" id="WP_038251149.1">
    <property type="nucleotide sequence ID" value="NZ_CABIHT010000012.1"/>
</dbReference>
<keyword evidence="2" id="KW-1185">Reference proteome</keyword>
<dbReference type="GeneID" id="66880725"/>
<evidence type="ECO:0000313" key="1">
    <source>
        <dbReference type="EMBL" id="SUQ01244.1"/>
    </source>
</evidence>
<sequence>MLVNYLMLPHLEAACWEDIEKLNLPCELNEIIEQGFVELHGCFLSKKLLAYCNSVTPDVFEDEIAFECFVNSIHIEDYVSEKYFQYSIVFCNSIIKKWNENYVDCLNVIISLDDETLLPTVKFHLKRKGVSWLDEDNLDSSIQAVLVTVNEINKNKL</sequence>
<evidence type="ECO:0000313" key="2">
    <source>
        <dbReference type="Proteomes" id="UP000255169"/>
    </source>
</evidence>
<accession>A0A380QT91</accession>
<reference evidence="1 2" key="1">
    <citation type="submission" date="2018-06" db="EMBL/GenBank/DDBJ databases">
        <authorList>
            <consortium name="Pathogen Informatics"/>
            <person name="Doyle S."/>
        </authorList>
    </citation>
    <scope>NUCLEOTIDE SEQUENCE [LARGE SCALE GENOMIC DNA]</scope>
    <source>
        <strain evidence="1 2">NCTC10476</strain>
    </source>
</reference>